<name>A0A7J7HSI7_CAMSI</name>
<evidence type="ECO:0000256" key="6">
    <source>
        <dbReference type="ARBA" id="ARBA00023136"/>
    </source>
</evidence>
<evidence type="ECO:0000313" key="10">
    <source>
        <dbReference type="Proteomes" id="UP000593564"/>
    </source>
</evidence>
<dbReference type="Pfam" id="PF01145">
    <property type="entry name" value="Band_7"/>
    <property type="match status" value="1"/>
</dbReference>
<keyword evidence="4 7" id="KW-0999">Mitochondrion inner membrane</keyword>
<dbReference type="InterPro" id="IPR000163">
    <property type="entry name" value="Prohibitin"/>
</dbReference>
<comment type="subunit">
    <text evidence="3">Component of a prohibitin multimeric complex in mitochondrial membranes.</text>
</comment>
<evidence type="ECO:0000256" key="5">
    <source>
        <dbReference type="ARBA" id="ARBA00023128"/>
    </source>
</evidence>
<dbReference type="PANTHER" id="PTHR23222">
    <property type="entry name" value="PROHIBITIN"/>
    <property type="match status" value="1"/>
</dbReference>
<evidence type="ECO:0000256" key="1">
    <source>
        <dbReference type="ARBA" id="ARBA00004140"/>
    </source>
</evidence>
<dbReference type="Proteomes" id="UP000593564">
    <property type="component" value="Unassembled WGS sequence"/>
</dbReference>
<feature type="domain" description="Band 7" evidence="8">
    <location>
        <begin position="87"/>
        <end position="147"/>
    </location>
</feature>
<evidence type="ECO:0000256" key="3">
    <source>
        <dbReference type="ARBA" id="ARBA00011786"/>
    </source>
</evidence>
<keyword evidence="10" id="KW-1185">Reference proteome</keyword>
<organism evidence="9 10">
    <name type="scientific">Camellia sinensis</name>
    <name type="common">Tea plant</name>
    <name type="synonym">Thea sinensis</name>
    <dbReference type="NCBI Taxonomy" id="4442"/>
    <lineage>
        <taxon>Eukaryota</taxon>
        <taxon>Viridiplantae</taxon>
        <taxon>Streptophyta</taxon>
        <taxon>Embryophyta</taxon>
        <taxon>Tracheophyta</taxon>
        <taxon>Spermatophyta</taxon>
        <taxon>Magnoliopsida</taxon>
        <taxon>eudicotyledons</taxon>
        <taxon>Gunneridae</taxon>
        <taxon>Pentapetalae</taxon>
        <taxon>asterids</taxon>
        <taxon>Ericales</taxon>
        <taxon>Theaceae</taxon>
        <taxon>Camellia</taxon>
    </lineage>
</organism>
<evidence type="ECO:0000313" key="9">
    <source>
        <dbReference type="EMBL" id="KAF5954988.1"/>
    </source>
</evidence>
<dbReference type="CDD" id="cd03401">
    <property type="entry name" value="SPFH_prohibitin"/>
    <property type="match status" value="1"/>
</dbReference>
<comment type="caution">
    <text evidence="9">The sequence shown here is derived from an EMBL/GenBank/DDBJ whole genome shotgun (WGS) entry which is preliminary data.</text>
</comment>
<dbReference type="AlphaFoldDB" id="A0A7J7HSI7"/>
<evidence type="ECO:0000259" key="8">
    <source>
        <dbReference type="Pfam" id="PF01145"/>
    </source>
</evidence>
<evidence type="ECO:0000256" key="7">
    <source>
        <dbReference type="RuleBase" id="RU366048"/>
    </source>
</evidence>
<dbReference type="PANTHER" id="PTHR23222:SF1">
    <property type="entry name" value="PROHIBITIN-2"/>
    <property type="match status" value="1"/>
</dbReference>
<sequence>MDWLSKIEHQNIVLLLGYCIHGEARPMSWIDFNLASPDENCSRCFKVCPEGTHLMIPWFERLIIDDVRARPNLVESSSGSHDLQMAVSREIRKILTQRAASFNIALDDVSITGLTFGKEFTAAIEAKQIAAEEAERAKFVVEKAEQDKRSAIIRAQSAQLIGEAISKNQSFLTLRKIEVARDIAQTISKSANCLFLNSDEFLLNHQGMNSGSTSGTKK</sequence>
<keyword evidence="6" id="KW-0472">Membrane</keyword>
<accession>A0A7J7HSI7</accession>
<protein>
    <recommendedName>
        <fullName evidence="7">Prohibitin</fullName>
    </recommendedName>
</protein>
<evidence type="ECO:0000256" key="4">
    <source>
        <dbReference type="ARBA" id="ARBA00022792"/>
    </source>
</evidence>
<comment type="subcellular location">
    <subcellularLocation>
        <location evidence="1">Mitochondrion inner membrane</location>
        <topology evidence="1">Single-pass type II membrane protein</topology>
    </subcellularLocation>
</comment>
<reference evidence="9 10" key="2">
    <citation type="submission" date="2020-07" db="EMBL/GenBank/DDBJ databases">
        <title>Genome assembly of wild tea tree DASZ reveals pedigree and selection history of tea varieties.</title>
        <authorList>
            <person name="Zhang W."/>
        </authorList>
    </citation>
    <scope>NUCLEOTIDE SEQUENCE [LARGE SCALE GENOMIC DNA]</scope>
    <source>
        <strain evidence="10">cv. G240</strain>
        <tissue evidence="9">Leaf</tissue>
    </source>
</reference>
<dbReference type="EMBL" id="JACBKZ010000003">
    <property type="protein sequence ID" value="KAF5954988.1"/>
    <property type="molecule type" value="Genomic_DNA"/>
</dbReference>
<evidence type="ECO:0000256" key="2">
    <source>
        <dbReference type="ARBA" id="ARBA00009658"/>
    </source>
</evidence>
<proteinExistence type="inferred from homology"/>
<keyword evidence="5" id="KW-0496">Mitochondrion</keyword>
<dbReference type="GO" id="GO:0005743">
    <property type="term" value="C:mitochondrial inner membrane"/>
    <property type="evidence" value="ECO:0007669"/>
    <property type="project" value="UniProtKB-SubCell"/>
</dbReference>
<gene>
    <name evidence="9" type="ORF">HYC85_007844</name>
</gene>
<dbReference type="GO" id="GO:0007005">
    <property type="term" value="P:mitochondrion organization"/>
    <property type="evidence" value="ECO:0007669"/>
    <property type="project" value="TreeGrafter"/>
</dbReference>
<comment type="similarity">
    <text evidence="2 7">Belongs to the prohibitin family.</text>
</comment>
<reference evidence="10" key="1">
    <citation type="journal article" date="2020" name="Nat. Commun.">
        <title>Genome assembly of wild tea tree DASZ reveals pedigree and selection history of tea varieties.</title>
        <authorList>
            <person name="Zhang W."/>
            <person name="Zhang Y."/>
            <person name="Qiu H."/>
            <person name="Guo Y."/>
            <person name="Wan H."/>
            <person name="Zhang X."/>
            <person name="Scossa F."/>
            <person name="Alseekh S."/>
            <person name="Zhang Q."/>
            <person name="Wang P."/>
            <person name="Xu L."/>
            <person name="Schmidt M.H."/>
            <person name="Jia X."/>
            <person name="Li D."/>
            <person name="Zhu A."/>
            <person name="Guo F."/>
            <person name="Chen W."/>
            <person name="Ni D."/>
            <person name="Usadel B."/>
            <person name="Fernie A.R."/>
            <person name="Wen W."/>
        </authorList>
    </citation>
    <scope>NUCLEOTIDE SEQUENCE [LARGE SCALE GENOMIC DNA]</scope>
    <source>
        <strain evidence="10">cv. G240</strain>
    </source>
</reference>
<dbReference type="InterPro" id="IPR001107">
    <property type="entry name" value="Band_7"/>
</dbReference>